<evidence type="ECO:0000313" key="2">
    <source>
        <dbReference type="Proteomes" id="UP000071065"/>
    </source>
</evidence>
<protein>
    <recommendedName>
        <fullName evidence="3">DUF1499 domain-containing protein</fullName>
    </recommendedName>
</protein>
<evidence type="ECO:0008006" key="3">
    <source>
        <dbReference type="Google" id="ProtNLM"/>
    </source>
</evidence>
<dbReference type="PANTHER" id="PTHR34801:SF6">
    <property type="entry name" value="SLL1620 PROTEIN"/>
    <property type="match status" value="1"/>
</dbReference>
<dbReference type="EMBL" id="CP013251">
    <property type="protein sequence ID" value="AMO55418.1"/>
    <property type="molecule type" value="Genomic_DNA"/>
</dbReference>
<dbReference type="PIRSF" id="PIRSF026426">
    <property type="entry name" value="DUF1499"/>
    <property type="match status" value="1"/>
</dbReference>
<organism evidence="1 2">
    <name type="scientific">Endozoicomonas montiporae CL-33</name>
    <dbReference type="NCBI Taxonomy" id="570277"/>
    <lineage>
        <taxon>Bacteria</taxon>
        <taxon>Pseudomonadati</taxon>
        <taxon>Pseudomonadota</taxon>
        <taxon>Gammaproteobacteria</taxon>
        <taxon>Oceanospirillales</taxon>
        <taxon>Endozoicomonadaceae</taxon>
        <taxon>Endozoicomonas</taxon>
    </lineage>
</organism>
<reference evidence="1 2" key="1">
    <citation type="journal article" date="2016" name="Front. Microbiol.">
        <title>Genomic Insight into the Host-Endosymbiont Relationship of Endozoicomonas montiporae CL-33(T) with its Coral Host.</title>
        <authorList>
            <person name="Ding J.-Y."/>
            <person name="Shiu J.-H."/>
            <person name="Chen W.-M."/>
            <person name="Chiang Y.-R."/>
            <person name="Tang S.-L."/>
        </authorList>
    </citation>
    <scope>NUCLEOTIDE SEQUENCE [LARGE SCALE GENOMIC DNA]</scope>
    <source>
        <strain evidence="1 2">CL-33</strain>
    </source>
</reference>
<proteinExistence type="predicted"/>
<dbReference type="PATRIC" id="fig|570277.3.peg.1342"/>
<dbReference type="OrthoDB" id="9793534at2"/>
<dbReference type="AlphaFoldDB" id="A0A142B9J2"/>
<dbReference type="Pfam" id="PF07386">
    <property type="entry name" value="DUF1499"/>
    <property type="match status" value="1"/>
</dbReference>
<name>A0A142B9J2_9GAMM</name>
<dbReference type="Proteomes" id="UP000071065">
    <property type="component" value="Chromosome"/>
</dbReference>
<dbReference type="RefSeq" id="WP_082211892.1">
    <property type="nucleotide sequence ID" value="NZ_CP013251.1"/>
</dbReference>
<dbReference type="STRING" id="570277.EZMO1_1225"/>
<accession>A0A142B9J2</accession>
<dbReference type="PANTHER" id="PTHR34801">
    <property type="entry name" value="EXPRESSED PROTEIN"/>
    <property type="match status" value="1"/>
</dbReference>
<sequence>MYFQSARSDKPFSHWLRLLSFTGLIFFTSHSIGQPSAKEQALLSCPDKPNCVSSLFTTGQHAINPLNLQGQSTVAIRTRLLNWLHKQPGATVVEEDKTVLKAEFRSRVFGFIDDLILIIEPDGRVDVSSASRTGYYDFGVNRKRVEALRASLHTTTDQ</sequence>
<gene>
    <name evidence="1" type="ORF">EZMO1_1225</name>
</gene>
<dbReference type="InterPro" id="IPR010865">
    <property type="entry name" value="DUF1499"/>
</dbReference>
<dbReference type="KEGG" id="emp:EZMO1_1225"/>
<evidence type="ECO:0000313" key="1">
    <source>
        <dbReference type="EMBL" id="AMO55418.1"/>
    </source>
</evidence>